<evidence type="ECO:0000256" key="7">
    <source>
        <dbReference type="ARBA" id="ARBA00023065"/>
    </source>
</evidence>
<dbReference type="InterPro" id="IPR019594">
    <property type="entry name" value="Glu/Gly-bd"/>
</dbReference>
<evidence type="ECO:0000259" key="16">
    <source>
        <dbReference type="Pfam" id="PF10613"/>
    </source>
</evidence>
<protein>
    <recommendedName>
        <fullName evidence="20">Ionotropic receptor</fullName>
    </recommendedName>
</protein>
<dbReference type="Gene3D" id="1.10.287.70">
    <property type="match status" value="1"/>
</dbReference>
<dbReference type="GO" id="GO:0005886">
    <property type="term" value="C:plasma membrane"/>
    <property type="evidence" value="ECO:0007669"/>
    <property type="project" value="UniProtKB-SubCell"/>
</dbReference>
<evidence type="ECO:0000256" key="12">
    <source>
        <dbReference type="ARBA" id="ARBA00023303"/>
    </source>
</evidence>
<evidence type="ECO:0000256" key="8">
    <source>
        <dbReference type="ARBA" id="ARBA00023136"/>
    </source>
</evidence>
<dbReference type="Gene3D" id="3.40.190.10">
    <property type="entry name" value="Periplasmic binding protein-like II"/>
    <property type="match status" value="1"/>
</dbReference>
<accession>A0A9J6CD24</accession>
<keyword evidence="5 13" id="KW-0812">Transmembrane</keyword>
<dbReference type="OrthoDB" id="6117597at2759"/>
<dbReference type="SUPFAM" id="SSF53850">
    <property type="entry name" value="Periplasmic binding protein-like II"/>
    <property type="match status" value="1"/>
</dbReference>
<keyword evidence="9" id="KW-0675">Receptor</keyword>
<feature type="domain" description="Ionotropic glutamate receptor C-terminal" evidence="15">
    <location>
        <begin position="323"/>
        <end position="467"/>
    </location>
</feature>
<feature type="chain" id="PRO_5039916030" description="Ionotropic receptor" evidence="14">
    <location>
        <begin position="19"/>
        <end position="612"/>
    </location>
</feature>
<dbReference type="Pfam" id="PF10613">
    <property type="entry name" value="Lig_chan-Glu_bd"/>
    <property type="match status" value="1"/>
</dbReference>
<evidence type="ECO:0000259" key="17">
    <source>
        <dbReference type="Pfam" id="PF24576"/>
    </source>
</evidence>
<comment type="caution">
    <text evidence="18">The sequence shown here is derived from an EMBL/GenBank/DDBJ whole genome shotgun (WGS) entry which is preliminary data.</text>
</comment>
<keyword evidence="3" id="KW-0813">Transport</keyword>
<keyword evidence="12" id="KW-0407">Ion channel</keyword>
<dbReference type="EMBL" id="JADBJN010000001">
    <property type="protein sequence ID" value="KAG5680004.1"/>
    <property type="molecule type" value="Genomic_DNA"/>
</dbReference>
<dbReference type="PANTHER" id="PTHR42643">
    <property type="entry name" value="IONOTROPIC RECEPTOR 20A-RELATED"/>
    <property type="match status" value="1"/>
</dbReference>
<keyword evidence="4" id="KW-1003">Cell membrane</keyword>
<dbReference type="PANTHER" id="PTHR42643:SF33">
    <property type="entry name" value="GLUTAMATE RECEPTOR 2-LIKE PROTEIN"/>
    <property type="match status" value="1"/>
</dbReference>
<feature type="transmembrane region" description="Helical" evidence="13">
    <location>
        <begin position="577"/>
        <end position="595"/>
    </location>
</feature>
<keyword evidence="6 13" id="KW-1133">Transmembrane helix</keyword>
<evidence type="ECO:0000256" key="1">
    <source>
        <dbReference type="ARBA" id="ARBA00004651"/>
    </source>
</evidence>
<evidence type="ECO:0000259" key="15">
    <source>
        <dbReference type="Pfam" id="PF00060"/>
    </source>
</evidence>
<evidence type="ECO:0000256" key="9">
    <source>
        <dbReference type="ARBA" id="ARBA00023170"/>
    </source>
</evidence>
<feature type="transmembrane region" description="Helical" evidence="13">
    <location>
        <begin position="322"/>
        <end position="341"/>
    </location>
</feature>
<dbReference type="AlphaFoldDB" id="A0A9J6CD24"/>
<evidence type="ECO:0000256" key="4">
    <source>
        <dbReference type="ARBA" id="ARBA00022475"/>
    </source>
</evidence>
<keyword evidence="19" id="KW-1185">Reference proteome</keyword>
<evidence type="ECO:0000256" key="3">
    <source>
        <dbReference type="ARBA" id="ARBA00022448"/>
    </source>
</evidence>
<evidence type="ECO:0000256" key="5">
    <source>
        <dbReference type="ARBA" id="ARBA00022692"/>
    </source>
</evidence>
<feature type="transmembrane region" description="Helical" evidence="13">
    <location>
        <begin position="386"/>
        <end position="410"/>
    </location>
</feature>
<dbReference type="GO" id="GO:0015276">
    <property type="term" value="F:ligand-gated monoatomic ion channel activity"/>
    <property type="evidence" value="ECO:0007669"/>
    <property type="project" value="InterPro"/>
</dbReference>
<evidence type="ECO:0000256" key="10">
    <source>
        <dbReference type="ARBA" id="ARBA00023180"/>
    </source>
</evidence>
<proteinExistence type="inferred from homology"/>
<comment type="subcellular location">
    <subcellularLocation>
        <location evidence="1">Cell membrane</location>
        <topology evidence="1">Multi-pass membrane protein</topology>
    </subcellularLocation>
</comment>
<dbReference type="Pfam" id="PF00060">
    <property type="entry name" value="Lig_chan"/>
    <property type="match status" value="1"/>
</dbReference>
<feature type="domain" description="Ionotropic receptor 75a N-terminal" evidence="17">
    <location>
        <begin position="22"/>
        <end position="196"/>
    </location>
</feature>
<dbReference type="GO" id="GO:0050906">
    <property type="term" value="P:detection of stimulus involved in sensory perception"/>
    <property type="evidence" value="ECO:0007669"/>
    <property type="project" value="UniProtKB-ARBA"/>
</dbReference>
<dbReference type="Proteomes" id="UP001107558">
    <property type="component" value="Chromosome 1"/>
</dbReference>
<feature type="signal peptide" evidence="14">
    <location>
        <begin position="1"/>
        <end position="18"/>
    </location>
</feature>
<dbReference type="InterPro" id="IPR057074">
    <property type="entry name" value="IR75A_N"/>
</dbReference>
<evidence type="ECO:0000256" key="13">
    <source>
        <dbReference type="SAM" id="Phobius"/>
    </source>
</evidence>
<dbReference type="Pfam" id="PF24576">
    <property type="entry name" value="IR75A_N"/>
    <property type="match status" value="1"/>
</dbReference>
<dbReference type="InterPro" id="IPR001320">
    <property type="entry name" value="Iontro_rcpt_C"/>
</dbReference>
<keyword evidence="11" id="KW-1071">Ligand-gated ion channel</keyword>
<sequence length="612" mass="70535">MIRRILLLQLMLTHSAFATDHKISFIVDFLKSQIKPTHPIILQNCFSINDKLELVKNIFNPATFHQQDSLKRSDFERNPHYCLFILDLTCTQSTEGIIQKIDSKLFQHPYRWIIFTSDDKILKSIRALVDSDILIPQVIEGSDGEYKLRQFYKIDDDADSEIYYEYYGKWSEKSGLVDERKSKVISSRRKNLHGKLITTSYVHLNRSSRNHLDDYVDKNVDSVCKVNYIVVNTILDTLNVTKKELFQMTWGYYNVRTKKWSGMVGDILHKGADIGGTPLFINADRLPFLDYTILNLHTQPSFIFRAPQLSAVYNIYSLPFNGAVWLCCLILVIISTILFHLTSQTDSNSEDNNMKNKRITDSALSTVAAVCQMDSSIRATVTSSRIIMFCIFLAFAFLYAAYTANIVSLLQSPSKNIKTLEDLYNSKIELGVEEAPHARFYVPNADHPLHKKVYLDKINKPFAGREDHYMPMTEGIARVRKGLFAFYTEESPMYKVIEDTFLEHEKCGLVNVDYVKFADPYLAIQKNSPYREILRVKIAKTLERGIQRRIFNRIYTKKPVCVNRLNFQSIGINDAQSALMLLPFGIVLAFVVLLLEKLLHLRNIGKKICLKF</sequence>
<name>A0A9J6CD24_POLVA</name>
<keyword evidence="7" id="KW-0406">Ion transport</keyword>
<evidence type="ECO:0000256" key="14">
    <source>
        <dbReference type="SAM" id="SignalP"/>
    </source>
</evidence>
<keyword evidence="8 13" id="KW-0472">Membrane</keyword>
<reference evidence="18" key="1">
    <citation type="submission" date="2021-03" db="EMBL/GenBank/DDBJ databases">
        <title>Chromosome level genome of the anhydrobiotic midge Polypedilum vanderplanki.</title>
        <authorList>
            <person name="Yoshida Y."/>
            <person name="Kikawada T."/>
            <person name="Gusev O."/>
        </authorList>
    </citation>
    <scope>NUCLEOTIDE SEQUENCE</scope>
    <source>
        <strain evidence="18">NIAS01</strain>
        <tissue evidence="18">Whole body or cell culture</tissue>
    </source>
</reference>
<feature type="domain" description="Ionotropic glutamate receptor L-glutamate and glycine-binding" evidence="16">
    <location>
        <begin position="247"/>
        <end position="307"/>
    </location>
</feature>
<evidence type="ECO:0000256" key="2">
    <source>
        <dbReference type="ARBA" id="ARBA00008685"/>
    </source>
</evidence>
<keyword evidence="14" id="KW-0732">Signal</keyword>
<comment type="similarity">
    <text evidence="2">Belongs to the glutamate-gated ion channel (TC 1.A.10.1) family.</text>
</comment>
<evidence type="ECO:0008006" key="20">
    <source>
        <dbReference type="Google" id="ProtNLM"/>
    </source>
</evidence>
<evidence type="ECO:0000256" key="11">
    <source>
        <dbReference type="ARBA" id="ARBA00023286"/>
    </source>
</evidence>
<organism evidence="18 19">
    <name type="scientific">Polypedilum vanderplanki</name>
    <name type="common">Sleeping chironomid midge</name>
    <dbReference type="NCBI Taxonomy" id="319348"/>
    <lineage>
        <taxon>Eukaryota</taxon>
        <taxon>Metazoa</taxon>
        <taxon>Ecdysozoa</taxon>
        <taxon>Arthropoda</taxon>
        <taxon>Hexapoda</taxon>
        <taxon>Insecta</taxon>
        <taxon>Pterygota</taxon>
        <taxon>Neoptera</taxon>
        <taxon>Endopterygota</taxon>
        <taxon>Diptera</taxon>
        <taxon>Nematocera</taxon>
        <taxon>Chironomoidea</taxon>
        <taxon>Chironomidae</taxon>
        <taxon>Chironominae</taxon>
        <taxon>Polypedilum</taxon>
        <taxon>Polypedilum</taxon>
    </lineage>
</organism>
<dbReference type="InterPro" id="IPR052192">
    <property type="entry name" value="Insect_Ionotropic_Sensory_Rcpt"/>
</dbReference>
<evidence type="ECO:0000313" key="19">
    <source>
        <dbReference type="Proteomes" id="UP001107558"/>
    </source>
</evidence>
<keyword evidence="10" id="KW-0325">Glycoprotein</keyword>
<evidence type="ECO:0000256" key="6">
    <source>
        <dbReference type="ARBA" id="ARBA00022989"/>
    </source>
</evidence>
<evidence type="ECO:0000313" key="18">
    <source>
        <dbReference type="EMBL" id="KAG5680004.1"/>
    </source>
</evidence>
<gene>
    <name evidence="18" type="ORF">PVAND_009537</name>
</gene>